<evidence type="ECO:0000313" key="2">
    <source>
        <dbReference type="Proteomes" id="UP000821866"/>
    </source>
</evidence>
<name>A0A9J6DS44_RHIMP</name>
<reference evidence="1" key="2">
    <citation type="submission" date="2021-09" db="EMBL/GenBank/DDBJ databases">
        <authorList>
            <person name="Jia N."/>
            <person name="Wang J."/>
            <person name="Shi W."/>
            <person name="Du L."/>
            <person name="Sun Y."/>
            <person name="Zhan W."/>
            <person name="Jiang J."/>
            <person name="Wang Q."/>
            <person name="Zhang B."/>
            <person name="Ji P."/>
            <person name="Sakyi L.B."/>
            <person name="Cui X."/>
            <person name="Yuan T."/>
            <person name="Jiang B."/>
            <person name="Yang W."/>
            <person name="Lam T.T.-Y."/>
            <person name="Chang Q."/>
            <person name="Ding S."/>
            <person name="Wang X."/>
            <person name="Zhu J."/>
            <person name="Ruan X."/>
            <person name="Zhao L."/>
            <person name="Wei J."/>
            <person name="Que T."/>
            <person name="Du C."/>
            <person name="Cheng J."/>
            <person name="Dai P."/>
            <person name="Han X."/>
            <person name="Huang E."/>
            <person name="Gao Y."/>
            <person name="Liu J."/>
            <person name="Shao H."/>
            <person name="Ye R."/>
            <person name="Li L."/>
            <person name="Wei W."/>
            <person name="Wang X."/>
            <person name="Wang C."/>
            <person name="Huo Q."/>
            <person name="Li W."/>
            <person name="Guo W."/>
            <person name="Chen H."/>
            <person name="Chen S."/>
            <person name="Zhou L."/>
            <person name="Zhou L."/>
            <person name="Ni X."/>
            <person name="Tian J."/>
            <person name="Zhou Y."/>
            <person name="Sheng Y."/>
            <person name="Liu T."/>
            <person name="Pan Y."/>
            <person name="Xia L."/>
            <person name="Li J."/>
            <person name="Zhao F."/>
            <person name="Cao W."/>
        </authorList>
    </citation>
    <scope>NUCLEOTIDE SEQUENCE</scope>
    <source>
        <strain evidence="1">Rmic-2018</strain>
        <tissue evidence="1">Larvae</tissue>
    </source>
</reference>
<reference evidence="1" key="1">
    <citation type="journal article" date="2020" name="Cell">
        <title>Large-Scale Comparative Analyses of Tick Genomes Elucidate Their Genetic Diversity and Vector Capacities.</title>
        <authorList>
            <consortium name="Tick Genome and Microbiome Consortium (TIGMIC)"/>
            <person name="Jia N."/>
            <person name="Wang J."/>
            <person name="Shi W."/>
            <person name="Du L."/>
            <person name="Sun Y."/>
            <person name="Zhan W."/>
            <person name="Jiang J.F."/>
            <person name="Wang Q."/>
            <person name="Zhang B."/>
            <person name="Ji P."/>
            <person name="Bell-Sakyi L."/>
            <person name="Cui X.M."/>
            <person name="Yuan T.T."/>
            <person name="Jiang B.G."/>
            <person name="Yang W.F."/>
            <person name="Lam T.T."/>
            <person name="Chang Q.C."/>
            <person name="Ding S.J."/>
            <person name="Wang X.J."/>
            <person name="Zhu J.G."/>
            <person name="Ruan X.D."/>
            <person name="Zhao L."/>
            <person name="Wei J.T."/>
            <person name="Ye R.Z."/>
            <person name="Que T.C."/>
            <person name="Du C.H."/>
            <person name="Zhou Y.H."/>
            <person name="Cheng J.X."/>
            <person name="Dai P.F."/>
            <person name="Guo W.B."/>
            <person name="Han X.H."/>
            <person name="Huang E.J."/>
            <person name="Li L.F."/>
            <person name="Wei W."/>
            <person name="Gao Y.C."/>
            <person name="Liu J.Z."/>
            <person name="Shao H.Z."/>
            <person name="Wang X."/>
            <person name="Wang C.C."/>
            <person name="Yang T.C."/>
            <person name="Huo Q.B."/>
            <person name="Li W."/>
            <person name="Chen H.Y."/>
            <person name="Chen S.E."/>
            <person name="Zhou L.G."/>
            <person name="Ni X.B."/>
            <person name="Tian J.H."/>
            <person name="Sheng Y."/>
            <person name="Liu T."/>
            <person name="Pan Y.S."/>
            <person name="Xia L.Y."/>
            <person name="Li J."/>
            <person name="Zhao F."/>
            <person name="Cao W.C."/>
        </authorList>
    </citation>
    <scope>NUCLEOTIDE SEQUENCE</scope>
    <source>
        <strain evidence="1">Rmic-2018</strain>
    </source>
</reference>
<comment type="caution">
    <text evidence="1">The sequence shown here is derived from an EMBL/GenBank/DDBJ whole genome shotgun (WGS) entry which is preliminary data.</text>
</comment>
<dbReference type="VEuPathDB" id="VectorBase:LOC119172320"/>
<accession>A0A9J6DS44</accession>
<sequence>MKDECMLHGEDDGRPFFYQKAYKVEHARFVDPLKHPCSVGCDATQACSSCRPAEAQKKLETPIPGDVVEEENGSICYSSISFQGMSCVGECVSSRSRTLLNSTTMRLRARAARMMTGPQAALGGRILLYFGDPSGPAHCPEPLPHPSSHDSIVDQ</sequence>
<dbReference type="AlphaFoldDB" id="A0A9J6DS44"/>
<evidence type="ECO:0000313" key="1">
    <source>
        <dbReference type="EMBL" id="KAH8024680.1"/>
    </source>
</evidence>
<organism evidence="1 2">
    <name type="scientific">Rhipicephalus microplus</name>
    <name type="common">Cattle tick</name>
    <name type="synonym">Boophilus microplus</name>
    <dbReference type="NCBI Taxonomy" id="6941"/>
    <lineage>
        <taxon>Eukaryota</taxon>
        <taxon>Metazoa</taxon>
        <taxon>Ecdysozoa</taxon>
        <taxon>Arthropoda</taxon>
        <taxon>Chelicerata</taxon>
        <taxon>Arachnida</taxon>
        <taxon>Acari</taxon>
        <taxon>Parasitiformes</taxon>
        <taxon>Ixodida</taxon>
        <taxon>Ixodoidea</taxon>
        <taxon>Ixodidae</taxon>
        <taxon>Rhipicephalinae</taxon>
        <taxon>Rhipicephalus</taxon>
        <taxon>Boophilus</taxon>
    </lineage>
</organism>
<keyword evidence="2" id="KW-1185">Reference proteome</keyword>
<protein>
    <submittedName>
        <fullName evidence="1">Uncharacterized protein</fullName>
    </submittedName>
</protein>
<gene>
    <name evidence="1" type="ORF">HPB51_000511</name>
</gene>
<proteinExistence type="predicted"/>
<dbReference type="EMBL" id="JABSTU010000007">
    <property type="protein sequence ID" value="KAH8024680.1"/>
    <property type="molecule type" value="Genomic_DNA"/>
</dbReference>
<dbReference type="Proteomes" id="UP000821866">
    <property type="component" value="Unassembled WGS sequence"/>
</dbReference>